<keyword evidence="2" id="KW-0808">Transferase</keyword>
<sequence>MRDLSQDFSVPDAKLRVEPPAVKITPEQMAVADAARGDVNDDLKLGEPDTLIIGAGSLIPRKGPDLFVEAAKTALDRHDGAGRLVFAWLGDGEMMQSLKHTVHEAGIESDVLFPGVKARPYAYFRRASAVLITSREDPYPRVAIEAGMLGVPVLAFADGGGAADLVRNYEAGHLIADFDAKAMGRDVSALVTASRTVDENLSKRVSRGHNPSASASRIVALFESVAGTAHQTEPHKKATKP</sequence>
<dbReference type="SUPFAM" id="SSF53756">
    <property type="entry name" value="UDP-Glycosyltransferase/glycogen phosphorylase"/>
    <property type="match status" value="1"/>
</dbReference>
<evidence type="ECO:0000256" key="2">
    <source>
        <dbReference type="ARBA" id="ARBA00022679"/>
    </source>
</evidence>
<name>A0A1Y5ICN0_OSTTA</name>
<proteinExistence type="predicted"/>
<dbReference type="PANTHER" id="PTHR12526:SF510">
    <property type="entry name" value="D-INOSITOL 3-PHOSPHATE GLYCOSYLTRANSFERASE"/>
    <property type="match status" value="1"/>
</dbReference>
<dbReference type="GO" id="GO:0016757">
    <property type="term" value="F:glycosyltransferase activity"/>
    <property type="evidence" value="ECO:0007669"/>
    <property type="project" value="UniProtKB-KW"/>
</dbReference>
<evidence type="ECO:0000256" key="1">
    <source>
        <dbReference type="ARBA" id="ARBA00022676"/>
    </source>
</evidence>
<accession>A0A1Y5ICN0</accession>
<keyword evidence="1" id="KW-0328">Glycosyltransferase</keyword>
<gene>
    <name evidence="4" type="ORF">BE221DRAFT_200914</name>
</gene>
<dbReference type="EMBL" id="KZ155804">
    <property type="protein sequence ID" value="OUS44735.1"/>
    <property type="molecule type" value="Genomic_DNA"/>
</dbReference>
<dbReference type="PANTHER" id="PTHR12526">
    <property type="entry name" value="GLYCOSYLTRANSFERASE"/>
    <property type="match status" value="1"/>
</dbReference>
<evidence type="ECO:0000259" key="3">
    <source>
        <dbReference type="Pfam" id="PF00534"/>
    </source>
</evidence>
<dbReference type="Proteomes" id="UP000195557">
    <property type="component" value="Unassembled WGS sequence"/>
</dbReference>
<organism evidence="4">
    <name type="scientific">Ostreococcus tauri</name>
    <name type="common">Marine green alga</name>
    <dbReference type="NCBI Taxonomy" id="70448"/>
    <lineage>
        <taxon>Eukaryota</taxon>
        <taxon>Viridiplantae</taxon>
        <taxon>Chlorophyta</taxon>
        <taxon>Mamiellophyceae</taxon>
        <taxon>Mamiellales</taxon>
        <taxon>Bathycoccaceae</taxon>
        <taxon>Ostreococcus</taxon>
    </lineage>
</organism>
<dbReference type="Gene3D" id="3.40.50.2000">
    <property type="entry name" value="Glycogen Phosphorylase B"/>
    <property type="match status" value="1"/>
</dbReference>
<evidence type="ECO:0000313" key="4">
    <source>
        <dbReference type="EMBL" id="OUS44735.1"/>
    </source>
</evidence>
<protein>
    <recommendedName>
        <fullName evidence="3">Glycosyl transferase family 1 domain-containing protein</fullName>
    </recommendedName>
</protein>
<dbReference type="AlphaFoldDB" id="A0A1Y5ICN0"/>
<dbReference type="Pfam" id="PF00534">
    <property type="entry name" value="Glycos_transf_1"/>
    <property type="match status" value="1"/>
</dbReference>
<feature type="domain" description="Glycosyl transferase family 1" evidence="3">
    <location>
        <begin position="44"/>
        <end position="194"/>
    </location>
</feature>
<reference evidence="4" key="1">
    <citation type="submission" date="2017-04" db="EMBL/GenBank/DDBJ databases">
        <title>Population genomics of picophytoplankton unveils novel chromosome hypervariability.</title>
        <authorList>
            <consortium name="DOE Joint Genome Institute"/>
            <person name="Blanc-Mathieu R."/>
            <person name="Krasovec M."/>
            <person name="Hebrard M."/>
            <person name="Yau S."/>
            <person name="Desgranges E."/>
            <person name="Martin J."/>
            <person name="Schackwitz W."/>
            <person name="Kuo A."/>
            <person name="Salin G."/>
            <person name="Donnadieu C."/>
            <person name="Desdevises Y."/>
            <person name="Sanchez-Ferandin S."/>
            <person name="Moreau H."/>
            <person name="Rivals E."/>
            <person name="Grigoriev I.V."/>
            <person name="Grimsley N."/>
            <person name="Eyre-Walker A."/>
            <person name="Piganeau G."/>
        </authorList>
    </citation>
    <scope>NUCLEOTIDE SEQUENCE [LARGE SCALE GENOMIC DNA]</scope>
    <source>
        <strain evidence="4">RCC 1115</strain>
    </source>
</reference>
<dbReference type="InterPro" id="IPR001296">
    <property type="entry name" value="Glyco_trans_1"/>
</dbReference>